<dbReference type="InterPro" id="IPR019734">
    <property type="entry name" value="TPR_rpt"/>
</dbReference>
<proteinExistence type="inferred from homology"/>
<dbReference type="AlphaFoldDB" id="A0AAN9Y1M9"/>
<gene>
    <name evidence="8" type="ORF">V9T40_013904</name>
</gene>
<dbReference type="Pfam" id="PF00515">
    <property type="entry name" value="TPR_1"/>
    <property type="match status" value="2"/>
</dbReference>
<accession>A0AAN9Y1M9</accession>
<dbReference type="SUPFAM" id="SSF48452">
    <property type="entry name" value="TPR-like"/>
    <property type="match status" value="2"/>
</dbReference>
<evidence type="ECO:0000313" key="8">
    <source>
        <dbReference type="EMBL" id="KAK7582459.1"/>
    </source>
</evidence>
<dbReference type="Pfam" id="PF13181">
    <property type="entry name" value="TPR_8"/>
    <property type="match status" value="1"/>
</dbReference>
<keyword evidence="2 5" id="KW-0802">TPR repeat</keyword>
<dbReference type="InterPro" id="IPR025986">
    <property type="entry name" value="RPAP3-like_C"/>
</dbReference>
<feature type="repeat" description="TPR" evidence="5">
    <location>
        <begin position="340"/>
        <end position="373"/>
    </location>
</feature>
<dbReference type="PROSITE" id="PS50005">
    <property type="entry name" value="TPR"/>
    <property type="match status" value="5"/>
</dbReference>
<evidence type="ECO:0000256" key="5">
    <source>
        <dbReference type="PROSITE-ProRule" id="PRU00339"/>
    </source>
</evidence>
<dbReference type="Pfam" id="PF13414">
    <property type="entry name" value="TPR_11"/>
    <property type="match status" value="2"/>
</dbReference>
<dbReference type="InterPro" id="IPR011990">
    <property type="entry name" value="TPR-like_helical_dom_sf"/>
</dbReference>
<feature type="repeat" description="TPR" evidence="5">
    <location>
        <begin position="258"/>
        <end position="291"/>
    </location>
</feature>
<organism evidence="8 9">
    <name type="scientific">Parthenolecanium corni</name>
    <dbReference type="NCBI Taxonomy" id="536013"/>
    <lineage>
        <taxon>Eukaryota</taxon>
        <taxon>Metazoa</taxon>
        <taxon>Ecdysozoa</taxon>
        <taxon>Arthropoda</taxon>
        <taxon>Hexapoda</taxon>
        <taxon>Insecta</taxon>
        <taxon>Pterygota</taxon>
        <taxon>Neoptera</taxon>
        <taxon>Paraneoptera</taxon>
        <taxon>Hemiptera</taxon>
        <taxon>Sternorrhyncha</taxon>
        <taxon>Coccoidea</taxon>
        <taxon>Coccidae</taxon>
        <taxon>Parthenolecanium</taxon>
    </lineage>
</organism>
<evidence type="ECO:0000256" key="6">
    <source>
        <dbReference type="SAM" id="Coils"/>
    </source>
</evidence>
<dbReference type="Pfam" id="PF13877">
    <property type="entry name" value="RPAP3_C"/>
    <property type="match status" value="1"/>
</dbReference>
<evidence type="ECO:0000256" key="2">
    <source>
        <dbReference type="ARBA" id="ARBA00022803"/>
    </source>
</evidence>
<feature type="repeat" description="TPR" evidence="5">
    <location>
        <begin position="152"/>
        <end position="185"/>
    </location>
</feature>
<dbReference type="PANTHER" id="PTHR46423">
    <property type="entry name" value="RNA POLYMERASE II-ASSOCIATED PROTEIN 3"/>
    <property type="match status" value="1"/>
</dbReference>
<reference evidence="8 9" key="1">
    <citation type="submission" date="2024-03" db="EMBL/GenBank/DDBJ databases">
        <title>Adaptation during the transition from Ophiocordyceps entomopathogen to insect associate is accompanied by gene loss and intensified selection.</title>
        <authorList>
            <person name="Ward C.M."/>
            <person name="Onetto C.A."/>
            <person name="Borneman A.R."/>
        </authorList>
    </citation>
    <scope>NUCLEOTIDE SEQUENCE [LARGE SCALE GENOMIC DNA]</scope>
    <source>
        <strain evidence="8">AWRI1</strain>
        <tissue evidence="8">Single Adult Female</tissue>
    </source>
</reference>
<dbReference type="EMBL" id="JBBCAQ010000033">
    <property type="protein sequence ID" value="KAK7582459.1"/>
    <property type="molecule type" value="Genomic_DNA"/>
</dbReference>
<evidence type="ECO:0000313" key="9">
    <source>
        <dbReference type="Proteomes" id="UP001367676"/>
    </source>
</evidence>
<evidence type="ECO:0000256" key="1">
    <source>
        <dbReference type="ARBA" id="ARBA00022737"/>
    </source>
</evidence>
<dbReference type="InterPro" id="IPR051966">
    <property type="entry name" value="RPAP3"/>
</dbReference>
<keyword evidence="1" id="KW-0677">Repeat</keyword>
<keyword evidence="9" id="KW-1185">Reference proteome</keyword>
<dbReference type="Proteomes" id="UP001367676">
    <property type="component" value="Unassembled WGS sequence"/>
</dbReference>
<comment type="caution">
    <text evidence="8">The sequence shown here is derived from an EMBL/GenBank/DDBJ whole genome shotgun (WGS) entry which is preliminary data.</text>
</comment>
<dbReference type="SMART" id="SM00028">
    <property type="entry name" value="TPR"/>
    <property type="match status" value="9"/>
</dbReference>
<dbReference type="GO" id="GO:0101031">
    <property type="term" value="C:protein folding chaperone complex"/>
    <property type="evidence" value="ECO:0007669"/>
    <property type="project" value="TreeGrafter"/>
</dbReference>
<dbReference type="Gene3D" id="1.25.40.10">
    <property type="entry name" value="Tetratricopeptide repeat domain"/>
    <property type="match status" value="3"/>
</dbReference>
<dbReference type="PROSITE" id="PS50293">
    <property type="entry name" value="TPR_REGION"/>
    <property type="match status" value="1"/>
</dbReference>
<feature type="repeat" description="TPR" evidence="5">
    <location>
        <begin position="292"/>
        <end position="325"/>
    </location>
</feature>
<evidence type="ECO:0000259" key="7">
    <source>
        <dbReference type="Pfam" id="PF13877"/>
    </source>
</evidence>
<name>A0AAN9Y1M9_9HEMI</name>
<dbReference type="PANTHER" id="PTHR46423:SF1">
    <property type="entry name" value="RNA POLYMERASE II-ASSOCIATED PROTEIN 3"/>
    <property type="match status" value="1"/>
</dbReference>
<comment type="similarity">
    <text evidence="3">Belongs to the RPAP3 family.</text>
</comment>
<feature type="coiled-coil region" evidence="6">
    <location>
        <begin position="14"/>
        <end position="41"/>
    </location>
</feature>
<keyword evidence="6" id="KW-0175">Coiled coil</keyword>
<evidence type="ECO:0000256" key="3">
    <source>
        <dbReference type="ARBA" id="ARBA00038275"/>
    </source>
</evidence>
<evidence type="ECO:0000256" key="4">
    <source>
        <dbReference type="ARBA" id="ARBA00040133"/>
    </source>
</evidence>
<feature type="domain" description="RNA-polymerase II-associated protein 3-like C-terminal" evidence="7">
    <location>
        <begin position="576"/>
        <end position="662"/>
    </location>
</feature>
<feature type="repeat" description="TPR" evidence="5">
    <location>
        <begin position="408"/>
        <end position="441"/>
    </location>
</feature>
<protein>
    <recommendedName>
        <fullName evidence="4">RNA polymerase II-associated protein 3</fullName>
    </recommendedName>
</protein>
<sequence length="693" mass="80112">MELQKNIKDNAEDLRGIVNEMSTWEKEMKRKENSLLENENADTCDDLPPVRTKLRKEEKNLNNEKIIKSESTIPTNDYSYREKSLVEKDLGNEFVKQGKWTDAILHYNAAIDFYSEDPTFFCNRAQCYLQTKQWAEAVTDCNRAIELDCSYVKAHYRKGLALKELNNITEARRSLLKALDLEPANQNIKNDLLLLNELLGDQISNSNTNDFESNLSDHQKREKSLYEKERGNSCVAKKEWTDAIHHYTEAINCFSKDATFYCNRALCFLQVEKFKEAETDCTTALQLDPEYVKAYHRRGLALKELNQLKEALENFQKALDLDPKNACINKDFMKLEKRMNETNLLKGNQFVQKKDWKSAIECYTEACKLYPDDVSFNLNRALCFLKTKEPKKTLLDCTLVLERDPENVKAYFRRAEAHETLQNYSKAHDDFLSAFRLDSSDQTIQNRLTRLEKKMGILPPEPVRSEVQNVVENEPLSKAAPPTRLTGEKFLKLGGSFVQPLKKLPHQVSTKPLTTVRIANKNEDPLKSAFEEISVADFNKNSSTEEKNVENVKYLGSSNSENEESENVNVSELPVPKTSMQFTSAWDKLNSPESQFLYLKRIRGEDLPQIFKEALESYIFSEILETLSTEFVKYDEPVYHYLLGLSRVKRIKALLLFASEEDNANIKTLLSHAKKLNETSENELNELKKFYYC</sequence>